<reference evidence="1" key="1">
    <citation type="journal article" date="2019" name="Emerg. Microbes Infect.">
        <title>Comprehensive subspecies identification of 175 nontuberculous mycobacteria species based on 7547 genomic profiles.</title>
        <authorList>
            <person name="Matsumoto Y."/>
            <person name="Kinjo T."/>
            <person name="Motooka D."/>
            <person name="Nabeya D."/>
            <person name="Jung N."/>
            <person name="Uechi K."/>
            <person name="Horii T."/>
            <person name="Iida T."/>
            <person name="Fujita J."/>
            <person name="Nakamura S."/>
        </authorList>
    </citation>
    <scope>NUCLEOTIDE SEQUENCE [LARGE SCALE GENOMIC DNA]</scope>
    <source>
        <strain evidence="1">JCM 13671</strain>
    </source>
</reference>
<dbReference type="AlphaFoldDB" id="A0A7I7XVR6"/>
<dbReference type="RefSeq" id="WP_085151327.1">
    <property type="nucleotide sequence ID" value="NZ_AP022612.1"/>
</dbReference>
<proteinExistence type="predicted"/>
<organism evidence="1 2">
    <name type="scientific">Mycolicibacterium confluentis</name>
    <dbReference type="NCBI Taxonomy" id="28047"/>
    <lineage>
        <taxon>Bacteria</taxon>
        <taxon>Bacillati</taxon>
        <taxon>Actinomycetota</taxon>
        <taxon>Actinomycetes</taxon>
        <taxon>Mycobacteriales</taxon>
        <taxon>Mycobacteriaceae</taxon>
        <taxon>Mycolicibacterium</taxon>
    </lineage>
</organism>
<keyword evidence="2" id="KW-1185">Reference proteome</keyword>
<sequence length="236" mass="26448">MDRDELAGALTGWADTPFEILEPGPATRALIPQAWWPVAESSDPQERIAAALSFWNTDFLDLIPRFAAALRTELVDVRVVKHSWVDAPTLDYVLRSEVDGYATWMGESPASFVEPPLFDSLPRPVQTFLRTVHAGFTTWDGESCGLTAPRDMKTYAAYLDAAEDGVRGWFDSEWDHEIPLPDSRRFLRVTGRETYSDLLTSPDLPLGTAVTYYEPDLELTTFGEALDEFLMIPLEG</sequence>
<name>A0A7I7XVR6_9MYCO</name>
<accession>A0A7I7XVR6</accession>
<dbReference type="Proteomes" id="UP000466931">
    <property type="component" value="Chromosome"/>
</dbReference>
<reference evidence="1" key="2">
    <citation type="submission" date="2020-02" db="EMBL/GenBank/DDBJ databases">
        <authorList>
            <person name="Matsumoto Y."/>
            <person name="Motooka D."/>
            <person name="Nakamura S."/>
        </authorList>
    </citation>
    <scope>NUCLEOTIDE SEQUENCE</scope>
    <source>
        <strain evidence="1">JCM 13671</strain>
    </source>
</reference>
<evidence type="ECO:0000313" key="2">
    <source>
        <dbReference type="Proteomes" id="UP000466931"/>
    </source>
</evidence>
<dbReference type="OrthoDB" id="4505385at2"/>
<evidence type="ECO:0000313" key="1">
    <source>
        <dbReference type="EMBL" id="BBZ32952.1"/>
    </source>
</evidence>
<dbReference type="EMBL" id="AP022612">
    <property type="protein sequence ID" value="BBZ32952.1"/>
    <property type="molecule type" value="Genomic_DNA"/>
</dbReference>
<protein>
    <submittedName>
        <fullName evidence="1">Uncharacterized protein</fullName>
    </submittedName>
</protein>
<gene>
    <name evidence="1" type="ORF">MCNF_15570</name>
</gene>